<dbReference type="Proteomes" id="UP001176940">
    <property type="component" value="Unassembled WGS sequence"/>
</dbReference>
<accession>A0ABN9LX70</accession>
<sequence>MGQTPSGPVIVPPLEKADIVCEVFSQGVVHASHKLRHYLGFQDPHGTLHPTTETLTDIFLVDFITFCVEKSVEERIHTSKMTAQQAALFGVDWIWTLLGPDRSMRLQIAEIRLTDSYKERSRYEKLEEFCRLVGPDCLGLFMVFGSAEKPKDIRGILLESVSKEKKNGAPGERALKQYILDTDTFLPTRDLLDACISRRNGQRNIGKVYINFL</sequence>
<dbReference type="PANTHER" id="PTHR36682">
    <property type="entry name" value="RAB15 EFFECTOR PROTEIN"/>
    <property type="match status" value="1"/>
</dbReference>
<keyword evidence="2" id="KW-1185">Reference proteome</keyword>
<gene>
    <name evidence="1" type="ORF">RIMI_LOCUS14232676</name>
</gene>
<comment type="caution">
    <text evidence="1">The sequence shown here is derived from an EMBL/GenBank/DDBJ whole genome shotgun (WGS) entry which is preliminary data.</text>
</comment>
<evidence type="ECO:0008006" key="3">
    <source>
        <dbReference type="Google" id="ProtNLM"/>
    </source>
</evidence>
<evidence type="ECO:0000313" key="1">
    <source>
        <dbReference type="EMBL" id="CAJ0953215.1"/>
    </source>
</evidence>
<dbReference type="PANTHER" id="PTHR36682:SF1">
    <property type="entry name" value="RAB15 EFFECTOR PROTEIN"/>
    <property type="match status" value="1"/>
</dbReference>
<organism evidence="1 2">
    <name type="scientific">Ranitomeya imitator</name>
    <name type="common">mimic poison frog</name>
    <dbReference type="NCBI Taxonomy" id="111125"/>
    <lineage>
        <taxon>Eukaryota</taxon>
        <taxon>Metazoa</taxon>
        <taxon>Chordata</taxon>
        <taxon>Craniata</taxon>
        <taxon>Vertebrata</taxon>
        <taxon>Euteleostomi</taxon>
        <taxon>Amphibia</taxon>
        <taxon>Batrachia</taxon>
        <taxon>Anura</taxon>
        <taxon>Neobatrachia</taxon>
        <taxon>Hyloidea</taxon>
        <taxon>Dendrobatidae</taxon>
        <taxon>Dendrobatinae</taxon>
        <taxon>Ranitomeya</taxon>
    </lineage>
</organism>
<name>A0ABN9LX70_9NEOB</name>
<evidence type="ECO:0000313" key="2">
    <source>
        <dbReference type="Proteomes" id="UP001176940"/>
    </source>
</evidence>
<dbReference type="EMBL" id="CAUEEQ010036360">
    <property type="protein sequence ID" value="CAJ0953215.1"/>
    <property type="molecule type" value="Genomic_DNA"/>
</dbReference>
<dbReference type="InterPro" id="IPR027985">
    <property type="entry name" value="Rab15_effector"/>
</dbReference>
<dbReference type="Pfam" id="PF15208">
    <property type="entry name" value="Rab15_effector"/>
    <property type="match status" value="2"/>
</dbReference>
<protein>
    <recommendedName>
        <fullName evidence="3">Rab15 effector protein</fullName>
    </recommendedName>
</protein>
<reference evidence="1" key="1">
    <citation type="submission" date="2023-07" db="EMBL/GenBank/DDBJ databases">
        <authorList>
            <person name="Stuckert A."/>
        </authorList>
    </citation>
    <scope>NUCLEOTIDE SEQUENCE</scope>
</reference>
<proteinExistence type="predicted"/>